<name>A0A813I5L1_POLGL</name>
<dbReference type="Proteomes" id="UP000626109">
    <property type="component" value="Unassembled WGS sequence"/>
</dbReference>
<proteinExistence type="predicted"/>
<dbReference type="AlphaFoldDB" id="A0A813I5L1"/>
<sequence length="437" mass="49312">MAHRSAPSVIRLHRQHQQLQLYKVLSLLTACFLFRTELWAAFGRASVSLQSHPVAFKVFAPLRFKEILDYRTVTARTYQGLPIAHLSSRARFSILESLVKGLDEKLHPGSVFQDPEIGRCVNGALRCYATSQYSWHRDSTRVQFKSSQMIWNKTNRRWTVHFHNVKAKEDAAAGSEFDELLIALYTPRGIFVFRHDLRQGLTATGVCTAIMGSDIFVYGPCGETSWPAALDVMLQKLDASACQHLAHISLNECLLAELAGASHQTTGQVYNDLPLADLSSKARGDRLQALVREVDSMLHPDSAIEDADSDAFGWLRGHCKVKCKSAQLRWCKVSRRWKMYFQNIKLQAFGIRESAKFDQLLLAMYTPRGVYVYRHDLEFAVSTFGVLTAIRGHTVQIAGPRGERKWQAALKAILNKFDAESNGCKRLAVVPFRRLKG</sequence>
<evidence type="ECO:0000313" key="2">
    <source>
        <dbReference type="Proteomes" id="UP000626109"/>
    </source>
</evidence>
<dbReference type="EMBL" id="CAJNNW010003506">
    <property type="protein sequence ID" value="CAE8645450.1"/>
    <property type="molecule type" value="Genomic_DNA"/>
</dbReference>
<evidence type="ECO:0000313" key="1">
    <source>
        <dbReference type="EMBL" id="CAE8645450.1"/>
    </source>
</evidence>
<accession>A0A813I5L1</accession>
<comment type="caution">
    <text evidence="1">The sequence shown here is derived from an EMBL/GenBank/DDBJ whole genome shotgun (WGS) entry which is preliminary data.</text>
</comment>
<protein>
    <submittedName>
        <fullName evidence="1">Uncharacterized protein</fullName>
    </submittedName>
</protein>
<reference evidence="1" key="1">
    <citation type="submission" date="2021-02" db="EMBL/GenBank/DDBJ databases">
        <authorList>
            <person name="Dougan E. K."/>
            <person name="Rhodes N."/>
            <person name="Thang M."/>
            <person name="Chan C."/>
        </authorList>
    </citation>
    <scope>NUCLEOTIDE SEQUENCE</scope>
</reference>
<gene>
    <name evidence="1" type="ORF">PGLA2088_LOCUS3916</name>
</gene>
<organism evidence="1 2">
    <name type="scientific">Polarella glacialis</name>
    <name type="common">Dinoflagellate</name>
    <dbReference type="NCBI Taxonomy" id="89957"/>
    <lineage>
        <taxon>Eukaryota</taxon>
        <taxon>Sar</taxon>
        <taxon>Alveolata</taxon>
        <taxon>Dinophyceae</taxon>
        <taxon>Suessiales</taxon>
        <taxon>Suessiaceae</taxon>
        <taxon>Polarella</taxon>
    </lineage>
</organism>